<comment type="caution">
    <text evidence="11">The sequence shown here is derived from an EMBL/GenBank/DDBJ whole genome shotgun (WGS) entry which is preliminary data.</text>
</comment>
<feature type="domain" description="Ig-like" evidence="9">
    <location>
        <begin position="178"/>
        <end position="259"/>
    </location>
</feature>
<evidence type="ECO:0000256" key="7">
    <source>
        <dbReference type="SAM" id="MobiDB-lite"/>
    </source>
</evidence>
<dbReference type="Pfam" id="PF13927">
    <property type="entry name" value="Ig_3"/>
    <property type="match status" value="1"/>
</dbReference>
<reference evidence="11" key="1">
    <citation type="submission" date="2023-10" db="EMBL/GenBank/DDBJ databases">
        <title>Genome assembly of Pristionchus species.</title>
        <authorList>
            <person name="Yoshida K."/>
            <person name="Sommer R.J."/>
        </authorList>
    </citation>
    <scope>NUCLEOTIDE SEQUENCE</scope>
    <source>
        <strain evidence="11">RS5133</strain>
    </source>
</reference>
<name>A0AAV5WCG4_9BILA</name>
<dbReference type="InterPro" id="IPR003599">
    <property type="entry name" value="Ig_sub"/>
</dbReference>
<evidence type="ECO:0000259" key="10">
    <source>
        <dbReference type="PROSITE" id="PS50853"/>
    </source>
</evidence>
<keyword evidence="12" id="KW-1185">Reference proteome</keyword>
<feature type="non-terminal residue" evidence="11">
    <location>
        <position position="1"/>
    </location>
</feature>
<dbReference type="InterPro" id="IPR007110">
    <property type="entry name" value="Ig-like_dom"/>
</dbReference>
<feature type="domain" description="Ig-like" evidence="9">
    <location>
        <begin position="358"/>
        <end position="442"/>
    </location>
</feature>
<evidence type="ECO:0000256" key="4">
    <source>
        <dbReference type="ARBA" id="ARBA00023157"/>
    </source>
</evidence>
<comment type="subcellular location">
    <subcellularLocation>
        <location evidence="1">Membrane</location>
    </subcellularLocation>
</comment>
<dbReference type="InterPro" id="IPR003961">
    <property type="entry name" value="FN3_dom"/>
</dbReference>
<evidence type="ECO:0000256" key="8">
    <source>
        <dbReference type="SAM" id="Phobius"/>
    </source>
</evidence>
<dbReference type="InterPro" id="IPR013098">
    <property type="entry name" value="Ig_I-set"/>
</dbReference>
<proteinExistence type="predicted"/>
<dbReference type="PROSITE" id="PS50835">
    <property type="entry name" value="IG_LIKE"/>
    <property type="match status" value="4"/>
</dbReference>
<feature type="region of interest" description="Disordered" evidence="7">
    <location>
        <begin position="1373"/>
        <end position="1397"/>
    </location>
</feature>
<keyword evidence="8" id="KW-1133">Transmembrane helix</keyword>
<dbReference type="SUPFAM" id="SSF49265">
    <property type="entry name" value="Fibronectin type III"/>
    <property type="match status" value="4"/>
</dbReference>
<dbReference type="PANTHER" id="PTHR13817">
    <property type="entry name" value="TITIN"/>
    <property type="match status" value="1"/>
</dbReference>
<dbReference type="CDD" id="cd00063">
    <property type="entry name" value="FN3"/>
    <property type="match status" value="6"/>
</dbReference>
<feature type="transmembrane region" description="Helical" evidence="8">
    <location>
        <begin position="1092"/>
        <end position="1118"/>
    </location>
</feature>
<accession>A0AAV5WCG4</accession>
<dbReference type="Proteomes" id="UP001432322">
    <property type="component" value="Unassembled WGS sequence"/>
</dbReference>
<dbReference type="InterPro" id="IPR050964">
    <property type="entry name" value="Striated_Muscle_Regulatory"/>
</dbReference>
<evidence type="ECO:0000313" key="11">
    <source>
        <dbReference type="EMBL" id="GMT28712.1"/>
    </source>
</evidence>
<feature type="domain" description="Fibronectin type-III" evidence="10">
    <location>
        <begin position="657"/>
        <end position="751"/>
    </location>
</feature>
<feature type="domain" description="Fibronectin type-III" evidence="10">
    <location>
        <begin position="760"/>
        <end position="851"/>
    </location>
</feature>
<gene>
    <name evidence="11" type="ORF">PFISCL1PPCAC_20009</name>
</gene>
<feature type="domain" description="Fibronectin type-III" evidence="10">
    <location>
        <begin position="872"/>
        <end position="962"/>
    </location>
</feature>
<dbReference type="InterPro" id="IPR013783">
    <property type="entry name" value="Ig-like_fold"/>
</dbReference>
<feature type="domain" description="Ig-like" evidence="9">
    <location>
        <begin position="266"/>
        <end position="353"/>
    </location>
</feature>
<feature type="domain" description="Fibronectin type-III" evidence="10">
    <location>
        <begin position="559"/>
        <end position="652"/>
    </location>
</feature>
<evidence type="ECO:0000259" key="9">
    <source>
        <dbReference type="PROSITE" id="PS50835"/>
    </source>
</evidence>
<dbReference type="Gene3D" id="2.60.40.10">
    <property type="entry name" value="Immunoglobulins"/>
    <property type="match status" value="10"/>
</dbReference>
<dbReference type="InterPro" id="IPR003598">
    <property type="entry name" value="Ig_sub2"/>
</dbReference>
<dbReference type="Pfam" id="PF00041">
    <property type="entry name" value="fn3"/>
    <property type="match status" value="6"/>
</dbReference>
<evidence type="ECO:0008006" key="13">
    <source>
        <dbReference type="Google" id="ProtNLM"/>
    </source>
</evidence>
<evidence type="ECO:0000256" key="1">
    <source>
        <dbReference type="ARBA" id="ARBA00004370"/>
    </source>
</evidence>
<sequence>VYFRLIFCDGVARASRNGIILILILLTGRYLLAWDNMPRLSTIDFFLLLLFPVFCEPKVHHRRSISYDDRWFGFRFESEPHSIILDGKMTSIPCTFSLARKRDTVVEWRKDSTLISSSDKRISVLSNGSLIIMDASRSDEGLYQCVVHVNDDTGSTWTFLSSKAFARLRSKLRWKVEPKDTTINEGKNGVLRCQLEDVDGTRIVWMKETKEVFQSGSNWTESSIGRLEIREMRREDEGVYSCVAVRGSEKIQSVGARVAMTRGKDPTELHLLSRPISKRVKEGEDTMLECIPTGEGELRVDWIKDGVSIEEKDGVKIIDSSLYISSLHMDHTGTYTCRVKDSIDSIEASATITVLSAPHITSRPHDIIAIETTDVELECFSTGRPSPSLSWFKNGEMLVASEYFVIEANKLRILGLVKTDQGIYECFAENEVGSDHAAAQLLADNTESSVIAAHSGAPVKMSAPLGLGVTMIGSREATLTWDAPIQRHGTILHYHVYYKEEGSDRERVVNSTERIGKVRDLVPSTTYHMRVTAENEAGIGHFSNPISLTTKEEQEVPGRIVNLRANAVGSETIEVEWGKPSNGGAVTLFYRLFYVRSEKKEQEKETQINVPSTVYTMHGMDKYTSYDIRVEAEGEKGAGLSSLSVRVRTLSDIPSAAPLDITTVPLSITSIRVSWKVDESQSNGPITGARMKVKTKTRGSKASNIVIDSNRLEETVEGLEAGTTYQLRLALVNENGTGPYSDWITVDTPLTEKDESVLGAPRELSARATMDSISLRWTPPSDETALVRGYQIGWGLNVPDVESSRVDGNVHEMKITGLKPSRDYVISVRAWNKQGLGFPIYETVRTWSSNGVLPSSSSSMDGISHDVSVLDSPLGVIASSVSPTAIKLEWGDNPSIFNALYNIKYMSRGDSGQIRYLNTSETSIIMDKLKPGTEYEMAVRSMSPPSALSPWSMTVTHSTLPAPPSSAPRDLTILPAASGDPHSVTVNWQPPKYANGEMIEYIVYYTDRVSVREEEWTSLRVPPDQLSLPIDNLLPKATYYFRIQAKNVKGVGPMSPNQSYSPGSSRFVHPSSTHIKTKKGTIQDVLLSLSEVTLWTCAIGLFALIVLLILCLLCICIIKRLNSKQSSSGHSTGRKLSNGMKRNNDLWIEHEVGGASSHLLTQTPSINEINHGRNGNSCSSPRFHTAIHRVEDTYASLGGRLRRSIEGGEASVDTSNLPASSRFANKYHPHMAQIAPPAPASSTGDSERSGTLSRSYQHSSTSLDQRQRTPQMVYGGHTRGIGKIDVLESPYGSSIGLSTPPPPSQAPPHPPIVSADGYRSVRGAASIGNIPCGGLRSFSNINGGPSGVRHIPVGRAQAQPRVNVANICSPYVSSSGMSMEDEKGRERDEERSQPSNLTFVPSLSTEEMHEEVENIDHMISDLQALQQQFGVNT</sequence>
<feature type="domain" description="Ig-like" evidence="9">
    <location>
        <begin position="57"/>
        <end position="161"/>
    </location>
</feature>
<dbReference type="PRINTS" id="PR00014">
    <property type="entry name" value="FNTYPEIII"/>
</dbReference>
<keyword evidence="4" id="KW-1015">Disulfide bond</keyword>
<evidence type="ECO:0000256" key="3">
    <source>
        <dbReference type="ARBA" id="ARBA00023136"/>
    </source>
</evidence>
<evidence type="ECO:0000256" key="5">
    <source>
        <dbReference type="ARBA" id="ARBA00023180"/>
    </source>
</evidence>
<keyword evidence="5" id="KW-0325">Glycoprotein</keyword>
<feature type="compositionally biased region" description="Basic and acidic residues" evidence="7">
    <location>
        <begin position="1380"/>
        <end position="1392"/>
    </location>
</feature>
<dbReference type="SMART" id="SM00408">
    <property type="entry name" value="IGc2"/>
    <property type="match status" value="4"/>
</dbReference>
<dbReference type="SMART" id="SM00409">
    <property type="entry name" value="IG"/>
    <property type="match status" value="4"/>
</dbReference>
<feature type="region of interest" description="Disordered" evidence="7">
    <location>
        <begin position="1233"/>
        <end position="1270"/>
    </location>
</feature>
<dbReference type="Pfam" id="PF07679">
    <property type="entry name" value="I-set"/>
    <property type="match status" value="3"/>
</dbReference>
<dbReference type="FunFam" id="2.60.40.10:FF:000004">
    <property type="entry name" value="DCC isoform 1"/>
    <property type="match status" value="1"/>
</dbReference>
<evidence type="ECO:0000256" key="6">
    <source>
        <dbReference type="ARBA" id="ARBA00023319"/>
    </source>
</evidence>
<dbReference type="GO" id="GO:0016020">
    <property type="term" value="C:membrane"/>
    <property type="evidence" value="ECO:0007669"/>
    <property type="project" value="UniProtKB-SubCell"/>
</dbReference>
<dbReference type="InterPro" id="IPR036179">
    <property type="entry name" value="Ig-like_dom_sf"/>
</dbReference>
<dbReference type="InterPro" id="IPR036116">
    <property type="entry name" value="FN3_sf"/>
</dbReference>
<dbReference type="EMBL" id="BTSY01000005">
    <property type="protein sequence ID" value="GMT28712.1"/>
    <property type="molecule type" value="Genomic_DNA"/>
</dbReference>
<feature type="domain" description="Fibronectin type-III" evidence="10">
    <location>
        <begin position="967"/>
        <end position="1065"/>
    </location>
</feature>
<protein>
    <recommendedName>
        <fullName evidence="13">Unc-40</fullName>
    </recommendedName>
</protein>
<feature type="compositionally biased region" description="Pro residues" evidence="7">
    <location>
        <begin position="1299"/>
        <end position="1311"/>
    </location>
</feature>
<evidence type="ECO:0000256" key="2">
    <source>
        <dbReference type="ARBA" id="ARBA00022737"/>
    </source>
</evidence>
<dbReference type="FunFam" id="2.60.40.10:FF:000028">
    <property type="entry name" value="Neuronal cell adhesion molecule"/>
    <property type="match status" value="1"/>
</dbReference>
<feature type="compositionally biased region" description="Polar residues" evidence="7">
    <location>
        <begin position="1240"/>
        <end position="1270"/>
    </location>
</feature>
<keyword evidence="6" id="KW-0393">Immunoglobulin domain</keyword>
<keyword evidence="2" id="KW-0677">Repeat</keyword>
<dbReference type="SMART" id="SM00060">
    <property type="entry name" value="FN3"/>
    <property type="match status" value="6"/>
</dbReference>
<dbReference type="PROSITE" id="PS50853">
    <property type="entry name" value="FN3"/>
    <property type="match status" value="6"/>
</dbReference>
<keyword evidence="3 8" id="KW-0472">Membrane</keyword>
<evidence type="ECO:0000313" key="12">
    <source>
        <dbReference type="Proteomes" id="UP001432322"/>
    </source>
</evidence>
<feature type="domain" description="Fibronectin type-III" evidence="10">
    <location>
        <begin position="463"/>
        <end position="553"/>
    </location>
</feature>
<organism evidence="11 12">
    <name type="scientific">Pristionchus fissidentatus</name>
    <dbReference type="NCBI Taxonomy" id="1538716"/>
    <lineage>
        <taxon>Eukaryota</taxon>
        <taxon>Metazoa</taxon>
        <taxon>Ecdysozoa</taxon>
        <taxon>Nematoda</taxon>
        <taxon>Chromadorea</taxon>
        <taxon>Rhabditida</taxon>
        <taxon>Rhabditina</taxon>
        <taxon>Diplogasteromorpha</taxon>
        <taxon>Diplogasteroidea</taxon>
        <taxon>Neodiplogasteridae</taxon>
        <taxon>Pristionchus</taxon>
    </lineage>
</organism>
<keyword evidence="8" id="KW-0812">Transmembrane</keyword>
<dbReference type="PANTHER" id="PTHR13817:SF173">
    <property type="entry name" value="FRAZZLED"/>
    <property type="match status" value="1"/>
</dbReference>
<feature type="region of interest" description="Disordered" evidence="7">
    <location>
        <begin position="1292"/>
        <end position="1312"/>
    </location>
</feature>
<dbReference type="SUPFAM" id="SSF48726">
    <property type="entry name" value="Immunoglobulin"/>
    <property type="match status" value="4"/>
</dbReference>